<dbReference type="AlphaFoldDB" id="F4GKB0"/>
<comment type="function">
    <text evidence="9">Catalyzes the NADPH-dependent reduction of ketopantoate into pantoic acid.</text>
</comment>
<evidence type="ECO:0000256" key="6">
    <source>
        <dbReference type="ARBA" id="ARBA00023002"/>
    </source>
</evidence>
<dbReference type="SUPFAM" id="SSF48179">
    <property type="entry name" value="6-phosphogluconate dehydrogenase C-terminal domain-like"/>
    <property type="match status" value="1"/>
</dbReference>
<dbReference type="InterPro" id="IPR008927">
    <property type="entry name" value="6-PGluconate_DH-like_C_sf"/>
</dbReference>
<comment type="catalytic activity">
    <reaction evidence="8 9">
        <text>(R)-pantoate + NADP(+) = 2-dehydropantoate + NADPH + H(+)</text>
        <dbReference type="Rhea" id="RHEA:16233"/>
        <dbReference type="ChEBI" id="CHEBI:11561"/>
        <dbReference type="ChEBI" id="CHEBI:15378"/>
        <dbReference type="ChEBI" id="CHEBI:15980"/>
        <dbReference type="ChEBI" id="CHEBI:57783"/>
        <dbReference type="ChEBI" id="CHEBI:58349"/>
        <dbReference type="EC" id="1.1.1.169"/>
    </reaction>
</comment>
<reference evidence="13" key="1">
    <citation type="submission" date="2011-04" db="EMBL/GenBank/DDBJ databases">
        <title>The complete genome of Spirochaeta coccoides DSM 17374.</title>
        <authorList>
            <person name="Lucas S."/>
            <person name="Copeland A."/>
            <person name="Lapidus A."/>
            <person name="Bruce D."/>
            <person name="Goodwin L."/>
            <person name="Pitluck S."/>
            <person name="Peters L."/>
            <person name="Kyrpides N."/>
            <person name="Mavromatis K."/>
            <person name="Pagani I."/>
            <person name="Ivanova N."/>
            <person name="Ovchinnikova G."/>
            <person name="Lu M."/>
            <person name="Detter J.C."/>
            <person name="Tapia R."/>
            <person name="Han C."/>
            <person name="Land M."/>
            <person name="Hauser L."/>
            <person name="Markowitz V."/>
            <person name="Cheng J.-F."/>
            <person name="Hugenholtz P."/>
            <person name="Woyke T."/>
            <person name="Wu D."/>
            <person name="Spring S."/>
            <person name="Schroeder M."/>
            <person name="Brambilla E."/>
            <person name="Klenk H.-P."/>
            <person name="Eisen J.A."/>
        </authorList>
    </citation>
    <scope>NUCLEOTIDE SEQUENCE [LARGE SCALE GENOMIC DNA]</scope>
    <source>
        <strain evidence="13">ATCC BAA-1237 / DSM 17374 / SPN1</strain>
    </source>
</reference>
<dbReference type="NCBIfam" id="TIGR00745">
    <property type="entry name" value="apbA_panE"/>
    <property type="match status" value="1"/>
</dbReference>
<evidence type="ECO:0000313" key="13">
    <source>
        <dbReference type="Proteomes" id="UP000007939"/>
    </source>
</evidence>
<evidence type="ECO:0000256" key="3">
    <source>
        <dbReference type="ARBA" id="ARBA00013014"/>
    </source>
</evidence>
<name>F4GKB0_PARC1</name>
<protein>
    <recommendedName>
        <fullName evidence="4 9">2-dehydropantoate 2-reductase</fullName>
        <ecNumber evidence="3 9">1.1.1.169</ecNumber>
    </recommendedName>
    <alternativeName>
        <fullName evidence="7 9">Ketopantoate reductase</fullName>
    </alternativeName>
</protein>
<evidence type="ECO:0000313" key="12">
    <source>
        <dbReference type="EMBL" id="AEC02306.1"/>
    </source>
</evidence>
<evidence type="ECO:0000256" key="9">
    <source>
        <dbReference type="RuleBase" id="RU362068"/>
    </source>
</evidence>
<feature type="domain" description="Ketopantoate reductase C-terminal" evidence="11">
    <location>
        <begin position="180"/>
        <end position="322"/>
    </location>
</feature>
<dbReference type="InterPro" id="IPR013328">
    <property type="entry name" value="6PGD_dom2"/>
</dbReference>
<dbReference type="STRING" id="760011.Spico_1085"/>
<dbReference type="EC" id="1.1.1.169" evidence="3 9"/>
<organism evidence="12 13">
    <name type="scientific">Parasphaerochaeta coccoides (strain ATCC BAA-1237 / DSM 17374 / SPN1)</name>
    <name type="common">Sphaerochaeta coccoides</name>
    <dbReference type="NCBI Taxonomy" id="760011"/>
    <lineage>
        <taxon>Bacteria</taxon>
        <taxon>Pseudomonadati</taxon>
        <taxon>Spirochaetota</taxon>
        <taxon>Spirochaetia</taxon>
        <taxon>Spirochaetales</taxon>
        <taxon>Sphaerochaetaceae</taxon>
        <taxon>Parasphaerochaeta</taxon>
    </lineage>
</organism>
<dbReference type="EMBL" id="CP002659">
    <property type="protein sequence ID" value="AEC02306.1"/>
    <property type="molecule type" value="Genomic_DNA"/>
</dbReference>
<dbReference type="OrthoDB" id="9793586at2"/>
<evidence type="ECO:0000256" key="2">
    <source>
        <dbReference type="ARBA" id="ARBA00007870"/>
    </source>
</evidence>
<dbReference type="SUPFAM" id="SSF51735">
    <property type="entry name" value="NAD(P)-binding Rossmann-fold domains"/>
    <property type="match status" value="1"/>
</dbReference>
<dbReference type="InterPro" id="IPR013752">
    <property type="entry name" value="KPA_reductase"/>
</dbReference>
<evidence type="ECO:0000256" key="4">
    <source>
        <dbReference type="ARBA" id="ARBA00019465"/>
    </source>
</evidence>
<dbReference type="GO" id="GO:0005737">
    <property type="term" value="C:cytoplasm"/>
    <property type="evidence" value="ECO:0007669"/>
    <property type="project" value="TreeGrafter"/>
</dbReference>
<accession>F4GKB0</accession>
<keyword evidence="9" id="KW-0566">Pantothenate biosynthesis</keyword>
<comment type="pathway">
    <text evidence="1 9">Cofactor biosynthesis; (R)-pantothenate biosynthesis; (R)-pantoate from 3-methyl-2-oxobutanoate: step 2/2.</text>
</comment>
<dbReference type="GO" id="GO:0015940">
    <property type="term" value="P:pantothenate biosynthetic process"/>
    <property type="evidence" value="ECO:0007669"/>
    <property type="project" value="UniProtKB-UniPathway"/>
</dbReference>
<dbReference type="Pfam" id="PF08546">
    <property type="entry name" value="ApbA_C"/>
    <property type="match status" value="1"/>
</dbReference>
<keyword evidence="6 9" id="KW-0560">Oxidoreductase</keyword>
<dbReference type="InterPro" id="IPR036291">
    <property type="entry name" value="NAD(P)-bd_dom_sf"/>
</dbReference>
<dbReference type="InterPro" id="IPR051402">
    <property type="entry name" value="KPR-Related"/>
</dbReference>
<evidence type="ECO:0000259" key="11">
    <source>
        <dbReference type="Pfam" id="PF08546"/>
    </source>
</evidence>
<keyword evidence="13" id="KW-1185">Reference proteome</keyword>
<comment type="similarity">
    <text evidence="2 9">Belongs to the ketopantoate reductase family.</text>
</comment>
<dbReference type="Gene3D" id="3.40.50.720">
    <property type="entry name" value="NAD(P)-binding Rossmann-like Domain"/>
    <property type="match status" value="1"/>
</dbReference>
<dbReference type="PANTHER" id="PTHR21708">
    <property type="entry name" value="PROBABLE 2-DEHYDROPANTOATE 2-REDUCTASE"/>
    <property type="match status" value="1"/>
</dbReference>
<evidence type="ECO:0000259" key="10">
    <source>
        <dbReference type="Pfam" id="PF02558"/>
    </source>
</evidence>
<dbReference type="UniPathway" id="UPA00028">
    <property type="reaction ID" value="UER00004"/>
</dbReference>
<feature type="domain" description="Ketopantoate reductase N-terminal" evidence="10">
    <location>
        <begin position="5"/>
        <end position="148"/>
    </location>
</feature>
<dbReference type="InterPro" id="IPR003710">
    <property type="entry name" value="ApbA"/>
</dbReference>
<evidence type="ECO:0000256" key="1">
    <source>
        <dbReference type="ARBA" id="ARBA00004994"/>
    </source>
</evidence>
<sequence length="340" mass="36520">MKKKIAIYGAGSLGTILGAYLAKAGLDVVLINHNKAHVDELRKNGARIIGTVNFSVPVQACTPQEMSEGYDVVFLMTKQLDNARVVATIKPFLSPEGIICTMQNGLPELSVSEVVGEDRTLGCAVGWGATLHGPGVSELTSEPDRLVFSLGCMDGRTDDSAIRDVKAILENMGPVEVDANFMGARWSKLLVNAAFSGMSAVTGLTFGGVADDKKARACAQNLMKETIDVAHAQGVKIEPIQGTDVVKIFNYRGWFKKKISFLLFPLAIKKHRSLKASMLQDLEKGKKCEVDAINGVVCAYGRKASVPTPYNDTVVSLLHAIEDGSAKIGLQNLSKFPSHN</sequence>
<dbReference type="eggNOG" id="COG1893">
    <property type="taxonomic scope" value="Bacteria"/>
</dbReference>
<evidence type="ECO:0000256" key="7">
    <source>
        <dbReference type="ARBA" id="ARBA00032024"/>
    </source>
</evidence>
<dbReference type="PANTHER" id="PTHR21708:SF26">
    <property type="entry name" value="2-DEHYDROPANTOATE 2-REDUCTASE"/>
    <property type="match status" value="1"/>
</dbReference>
<reference evidence="12 13" key="2">
    <citation type="journal article" date="2012" name="Stand. Genomic Sci.">
        <title>Complete genome sequence of the termite hindgut bacterium Spirochaeta coccoides type strain (SPN1(T)), reclassification in the genus Sphaerochaeta as Sphaerochaeta coccoides comb. nov. and emendations of the family Spirochaetaceae and the genus Sphaerochaeta.</title>
        <authorList>
            <person name="Abt B."/>
            <person name="Han C."/>
            <person name="Scheuner C."/>
            <person name="Lu M."/>
            <person name="Lapidus A."/>
            <person name="Nolan M."/>
            <person name="Lucas S."/>
            <person name="Hammon N."/>
            <person name="Deshpande S."/>
            <person name="Cheng J.F."/>
            <person name="Tapia R."/>
            <person name="Goodwin L.A."/>
            <person name="Pitluck S."/>
            <person name="Liolios K."/>
            <person name="Pagani I."/>
            <person name="Ivanova N."/>
            <person name="Mavromatis K."/>
            <person name="Mikhailova N."/>
            <person name="Huntemann M."/>
            <person name="Pati A."/>
            <person name="Chen A."/>
            <person name="Palaniappan K."/>
            <person name="Land M."/>
            <person name="Hauser L."/>
            <person name="Brambilla E.M."/>
            <person name="Rohde M."/>
            <person name="Spring S."/>
            <person name="Gronow S."/>
            <person name="Goker M."/>
            <person name="Woyke T."/>
            <person name="Bristow J."/>
            <person name="Eisen J.A."/>
            <person name="Markowitz V."/>
            <person name="Hugenholtz P."/>
            <person name="Kyrpides N.C."/>
            <person name="Klenk H.P."/>
            <person name="Detter J.C."/>
        </authorList>
    </citation>
    <scope>NUCLEOTIDE SEQUENCE [LARGE SCALE GENOMIC DNA]</scope>
    <source>
        <strain evidence="13">ATCC BAA-1237 / DSM 17374 / SPN1</strain>
    </source>
</reference>
<gene>
    <name evidence="12" type="ordered locus">Spico_1085</name>
</gene>
<dbReference type="Gene3D" id="1.10.1040.10">
    <property type="entry name" value="N-(1-d-carboxylethyl)-l-norvaline Dehydrogenase, domain 2"/>
    <property type="match status" value="1"/>
</dbReference>
<dbReference type="Proteomes" id="UP000007939">
    <property type="component" value="Chromosome"/>
</dbReference>
<dbReference type="RefSeq" id="WP_013739701.1">
    <property type="nucleotide sequence ID" value="NC_015436.1"/>
</dbReference>
<evidence type="ECO:0000256" key="8">
    <source>
        <dbReference type="ARBA" id="ARBA00048793"/>
    </source>
</evidence>
<dbReference type="GO" id="GO:0008677">
    <property type="term" value="F:2-dehydropantoate 2-reductase activity"/>
    <property type="evidence" value="ECO:0007669"/>
    <property type="project" value="UniProtKB-EC"/>
</dbReference>
<evidence type="ECO:0000256" key="5">
    <source>
        <dbReference type="ARBA" id="ARBA00022857"/>
    </source>
</evidence>
<dbReference type="Pfam" id="PF02558">
    <property type="entry name" value="ApbA"/>
    <property type="match status" value="1"/>
</dbReference>
<dbReference type="KEGG" id="scc:Spico_1085"/>
<keyword evidence="5 9" id="KW-0521">NADP</keyword>
<proteinExistence type="inferred from homology"/>
<dbReference type="HOGENOM" id="CLU_031468_0_0_12"/>
<dbReference type="InterPro" id="IPR013332">
    <property type="entry name" value="KPR_N"/>
</dbReference>